<name>A0ABU6F231_9ACTN</name>
<keyword evidence="2" id="KW-1185">Reference proteome</keyword>
<protein>
    <submittedName>
        <fullName evidence="1">Uncharacterized protein</fullName>
    </submittedName>
</protein>
<dbReference type="EMBL" id="JAOZYC010000088">
    <property type="protein sequence ID" value="MEB8338075.1"/>
    <property type="molecule type" value="Genomic_DNA"/>
</dbReference>
<dbReference type="Proteomes" id="UP001354931">
    <property type="component" value="Unassembled WGS sequence"/>
</dbReference>
<accession>A0ABU6F231</accession>
<organism evidence="1 2">
    <name type="scientific">Streptomyces endophyticus</name>
    <dbReference type="NCBI Taxonomy" id="714166"/>
    <lineage>
        <taxon>Bacteria</taxon>
        <taxon>Bacillati</taxon>
        <taxon>Actinomycetota</taxon>
        <taxon>Actinomycetes</taxon>
        <taxon>Kitasatosporales</taxon>
        <taxon>Streptomycetaceae</taxon>
        <taxon>Streptomyces</taxon>
    </lineage>
</organism>
<proteinExistence type="predicted"/>
<dbReference type="RefSeq" id="WP_326015877.1">
    <property type="nucleotide sequence ID" value="NZ_JAOZYC010000088.1"/>
</dbReference>
<evidence type="ECO:0000313" key="1">
    <source>
        <dbReference type="EMBL" id="MEB8338075.1"/>
    </source>
</evidence>
<reference evidence="1 2" key="1">
    <citation type="submission" date="2022-10" db="EMBL/GenBank/DDBJ databases">
        <authorList>
            <person name="Xie J."/>
            <person name="Shen N."/>
        </authorList>
    </citation>
    <scope>NUCLEOTIDE SEQUENCE [LARGE SCALE GENOMIC DNA]</scope>
    <source>
        <strain evidence="1 2">YIM65594</strain>
    </source>
</reference>
<evidence type="ECO:0000313" key="2">
    <source>
        <dbReference type="Proteomes" id="UP001354931"/>
    </source>
</evidence>
<sequence>MLSEFLPAALAAFQAKDVGLAHPEVRAVPAAAPTTAAAAALSKVRLRSLLRKAGRYGIGEPRVPVAQESLGTEAVADHEQRPARPARGRLAPPACLHYGASRSPAVDLARTAAA</sequence>
<gene>
    <name evidence="1" type="ORF">OKJ99_11240</name>
</gene>
<comment type="caution">
    <text evidence="1">The sequence shown here is derived from an EMBL/GenBank/DDBJ whole genome shotgun (WGS) entry which is preliminary data.</text>
</comment>